<gene>
    <name evidence="3" type="ORF">F4V44_05035</name>
</gene>
<dbReference type="InterPro" id="IPR042070">
    <property type="entry name" value="PucR_C-HTH_sf"/>
</dbReference>
<dbReference type="Gene3D" id="1.10.10.2840">
    <property type="entry name" value="PucR C-terminal helix-turn-helix domain"/>
    <property type="match status" value="1"/>
</dbReference>
<dbReference type="AlphaFoldDB" id="A0A5J5I092"/>
<organism evidence="3 4">
    <name type="scientific">Niallia endozanthoxylica</name>
    <dbReference type="NCBI Taxonomy" id="2036016"/>
    <lineage>
        <taxon>Bacteria</taxon>
        <taxon>Bacillati</taxon>
        <taxon>Bacillota</taxon>
        <taxon>Bacilli</taxon>
        <taxon>Bacillales</taxon>
        <taxon>Bacillaceae</taxon>
        <taxon>Niallia</taxon>
    </lineage>
</organism>
<feature type="domain" description="GAF" evidence="2">
    <location>
        <begin position="185"/>
        <end position="310"/>
    </location>
</feature>
<dbReference type="PANTHER" id="PTHR33744:SF1">
    <property type="entry name" value="DNA-BINDING TRANSCRIPTIONAL ACTIVATOR ADER"/>
    <property type="match status" value="1"/>
</dbReference>
<dbReference type="SUPFAM" id="SSF55781">
    <property type="entry name" value="GAF domain-like"/>
    <property type="match status" value="1"/>
</dbReference>
<name>A0A5J5I092_9BACI</name>
<dbReference type="Pfam" id="PF13492">
    <property type="entry name" value="GAF_3"/>
    <property type="match status" value="1"/>
</dbReference>
<proteinExistence type="inferred from homology"/>
<reference evidence="3 4" key="1">
    <citation type="submission" date="2019-09" db="EMBL/GenBank/DDBJ databases">
        <title>Whole genome sequences of isolates from the Mars Exploration Rovers.</title>
        <authorList>
            <person name="Seuylemezian A."/>
            <person name="Vaishampayan P."/>
        </authorList>
    </citation>
    <scope>NUCLEOTIDE SEQUENCE [LARGE SCALE GENOMIC DNA]</scope>
    <source>
        <strain evidence="3 4">MER_TA_151</strain>
    </source>
</reference>
<keyword evidence="4" id="KW-1185">Reference proteome</keyword>
<dbReference type="Pfam" id="PF13556">
    <property type="entry name" value="HTH_30"/>
    <property type="match status" value="1"/>
</dbReference>
<dbReference type="EMBL" id="VYKL01000011">
    <property type="protein sequence ID" value="KAA9027791.1"/>
    <property type="molecule type" value="Genomic_DNA"/>
</dbReference>
<dbReference type="OrthoDB" id="143422at2"/>
<dbReference type="InterPro" id="IPR041522">
    <property type="entry name" value="CdaR_GGDEF"/>
</dbReference>
<dbReference type="RefSeq" id="WP_150438913.1">
    <property type="nucleotide sequence ID" value="NZ_VYKL01000011.1"/>
</dbReference>
<evidence type="ECO:0000313" key="3">
    <source>
        <dbReference type="EMBL" id="KAA9027791.1"/>
    </source>
</evidence>
<sequence length="733" mass="84746">MYTSEKLIKRLENHLRSTARQLLKFDTTEEVLQYLTDSFQTELNCDFVGVVFKNGSDLIPKAWSGHGQSIREALPMTLDQGSMVLFQKSITSMDDEAGTSCAFFELLNKESVTWFTMPIKDEMEIFGFCVIGYAEYIPLFEMYETFNEFGKDVATALSLTKSKEMARKKIAGAEWIRKNLSFDESLDRLVGKIVDMAGKQTNATFASIYLYNEENGYFALQPPAYGHSTMPTEISIGEDYVLKHYFPFIERTGGSQLTVPLFIDLKMIGVLHVENTHDALFDEEDLEILNLFSDHVSTMLKNVLHKDHEKEQNQRLRLLLDYQQALVTATVEQENFDGITSIASEIFSKPIMLFDRFIRPLSYQLFTEEGLDPDEWTKMTHEELSKRKQKKVTFSLKDSKEREINVWPVSGGGDLLGYLAIAVPQEEIDNLRQLTINLIRNIISIQFIKQKLVLNTKEQVKESFIHKLLVKHVEEKDDILQYASLFQWDLFKPHRVAIVSVRLDESERKDKDILDQKARMSFILDNLKTRISMYVEDIVIAAVKEELILIVPSKDANSRKKHWEDLYNKMKKWMKSDRVSCQIYVGVGGEAKSIEDYYPCYRKARETLNVISNRYDPIGYAFYEELGSYTLLHHLKEMSETSLYINNYLEKLRNYSEGKSNDLLHTLRVYLEQNGNAKSTSEELFIHRSTLLYRLEKIEEILGSDLNNAELRFNLMLAYKLIDLSGSSNGTTL</sequence>
<dbReference type="InterPro" id="IPR051448">
    <property type="entry name" value="CdaR-like_regulators"/>
</dbReference>
<accession>A0A5J5I092</accession>
<dbReference type="InterPro" id="IPR003018">
    <property type="entry name" value="GAF"/>
</dbReference>
<dbReference type="Pfam" id="PF17853">
    <property type="entry name" value="GGDEF_2"/>
    <property type="match status" value="1"/>
</dbReference>
<protein>
    <submittedName>
        <fullName evidence="3">GAF domain-containing protein</fullName>
    </submittedName>
</protein>
<dbReference type="InterPro" id="IPR029016">
    <property type="entry name" value="GAF-like_dom_sf"/>
</dbReference>
<comment type="caution">
    <text evidence="3">The sequence shown here is derived from an EMBL/GenBank/DDBJ whole genome shotgun (WGS) entry which is preliminary data.</text>
</comment>
<dbReference type="SMART" id="SM00065">
    <property type="entry name" value="GAF"/>
    <property type="match status" value="1"/>
</dbReference>
<evidence type="ECO:0000259" key="2">
    <source>
        <dbReference type="SMART" id="SM00065"/>
    </source>
</evidence>
<dbReference type="Gene3D" id="3.30.450.40">
    <property type="match status" value="1"/>
</dbReference>
<dbReference type="PANTHER" id="PTHR33744">
    <property type="entry name" value="CARBOHYDRATE DIACID REGULATOR"/>
    <property type="match status" value="1"/>
</dbReference>
<dbReference type="Proteomes" id="UP000326671">
    <property type="component" value="Unassembled WGS sequence"/>
</dbReference>
<evidence type="ECO:0000256" key="1">
    <source>
        <dbReference type="ARBA" id="ARBA00006754"/>
    </source>
</evidence>
<dbReference type="InterPro" id="IPR025736">
    <property type="entry name" value="PucR_C-HTH_dom"/>
</dbReference>
<comment type="similarity">
    <text evidence="1">Belongs to the CdaR family.</text>
</comment>
<evidence type="ECO:0000313" key="4">
    <source>
        <dbReference type="Proteomes" id="UP000326671"/>
    </source>
</evidence>